<dbReference type="InterPro" id="IPR023016">
    <property type="entry name" value="HisA/PriA"/>
</dbReference>
<keyword evidence="13" id="KW-1185">Reference proteome</keyword>
<evidence type="ECO:0000256" key="10">
    <source>
        <dbReference type="RuleBase" id="RU003657"/>
    </source>
</evidence>
<evidence type="ECO:0000256" key="4">
    <source>
        <dbReference type="ARBA" id="ARBA00009667"/>
    </source>
</evidence>
<dbReference type="PANTHER" id="PTHR43090">
    <property type="entry name" value="1-(5-PHOSPHORIBOSYL)-5-[(5-PHOSPHORIBOSYLAMINO)METHYLIDENEAMINO] IMIDAZOLE-4-CARBOXAMIDE ISOMERASE"/>
    <property type="match status" value="1"/>
</dbReference>
<evidence type="ECO:0000256" key="3">
    <source>
        <dbReference type="ARBA" id="ARBA00005133"/>
    </source>
</evidence>
<feature type="active site" description="Proton donor" evidence="9">
    <location>
        <position position="132"/>
    </location>
</feature>
<comment type="similarity">
    <text evidence="4 9 10">Belongs to the HisA/HisF family.</text>
</comment>
<accession>A0A6B8KLF0</accession>
<gene>
    <name evidence="9 12" type="primary">hisA</name>
    <name evidence="12" type="ORF">H2LOC_020345</name>
</gene>
<dbReference type="RefSeq" id="WP_136494486.1">
    <property type="nucleotide sequence ID" value="NZ_CP046052.1"/>
</dbReference>
<dbReference type="GO" id="GO:0000105">
    <property type="term" value="P:L-histidine biosynthetic process"/>
    <property type="evidence" value="ECO:0007669"/>
    <property type="project" value="UniProtKB-UniRule"/>
</dbReference>
<protein>
    <recommendedName>
        <fullName evidence="9 11">1-(5-phosphoribosyl)-5-[(5-phosphoribosylamino)methylideneamino] imidazole-4-carboxamide isomerase</fullName>
        <ecNumber evidence="9 11">5.3.1.16</ecNumber>
    </recommendedName>
    <alternativeName>
        <fullName evidence="9">Phosphoribosylformimino-5-aminoimidazole carboxamide ribotide isomerase</fullName>
    </alternativeName>
</protein>
<dbReference type="GO" id="GO:0005737">
    <property type="term" value="C:cytoplasm"/>
    <property type="evidence" value="ECO:0007669"/>
    <property type="project" value="UniProtKB-SubCell"/>
</dbReference>
<dbReference type="CDD" id="cd04732">
    <property type="entry name" value="HisA"/>
    <property type="match status" value="1"/>
</dbReference>
<evidence type="ECO:0000256" key="8">
    <source>
        <dbReference type="ARBA" id="ARBA00023235"/>
    </source>
</evidence>
<evidence type="ECO:0000256" key="9">
    <source>
        <dbReference type="HAMAP-Rule" id="MF_01014"/>
    </source>
</evidence>
<dbReference type="HAMAP" id="MF_01014">
    <property type="entry name" value="HisA"/>
    <property type="match status" value="1"/>
</dbReference>
<dbReference type="SUPFAM" id="SSF51366">
    <property type="entry name" value="Ribulose-phoshate binding barrel"/>
    <property type="match status" value="1"/>
</dbReference>
<evidence type="ECO:0000313" key="13">
    <source>
        <dbReference type="Proteomes" id="UP000309061"/>
    </source>
</evidence>
<dbReference type="EMBL" id="CP046052">
    <property type="protein sequence ID" value="QGM47835.1"/>
    <property type="molecule type" value="Genomic_DNA"/>
</dbReference>
<keyword evidence="5 9" id="KW-0963">Cytoplasm</keyword>
<dbReference type="Pfam" id="PF00977">
    <property type="entry name" value="His_biosynth"/>
    <property type="match status" value="1"/>
</dbReference>
<dbReference type="InterPro" id="IPR006063">
    <property type="entry name" value="HisA_bact_arch"/>
</dbReference>
<dbReference type="NCBIfam" id="TIGR00007">
    <property type="entry name" value="1-(5-phosphoribosyl)-5-[(5-phosphoribosylamino)methylideneamino]imidazole-4-carboxamide isomerase"/>
    <property type="match status" value="1"/>
</dbReference>
<keyword evidence="7 9" id="KW-0368">Histidine biosynthesis</keyword>
<dbReference type="PANTHER" id="PTHR43090:SF2">
    <property type="entry name" value="1-(5-PHOSPHORIBOSYL)-5-[(5-PHOSPHORIBOSYLAMINO)METHYLIDENEAMINO] IMIDAZOLE-4-CARBOXAMIDE ISOMERASE"/>
    <property type="match status" value="1"/>
</dbReference>
<dbReference type="EC" id="5.3.1.16" evidence="9 11"/>
<dbReference type="AlphaFoldDB" id="A0A6B8KLF0"/>
<dbReference type="InterPro" id="IPR013785">
    <property type="entry name" value="Aldolase_TIM"/>
</dbReference>
<dbReference type="FunFam" id="3.20.20.70:FF:000009">
    <property type="entry name" value="1-(5-phosphoribosyl)-5-[(5-phosphoribosylamino)methylideneamino] imidazole-4-carboxamide isomerase"/>
    <property type="match status" value="1"/>
</dbReference>
<dbReference type="InterPro" id="IPR006062">
    <property type="entry name" value="His_biosynth"/>
</dbReference>
<evidence type="ECO:0000256" key="6">
    <source>
        <dbReference type="ARBA" id="ARBA00022605"/>
    </source>
</evidence>
<comment type="catalytic activity">
    <reaction evidence="1 9 11">
        <text>1-(5-phospho-beta-D-ribosyl)-5-[(5-phospho-beta-D-ribosylamino)methylideneamino]imidazole-4-carboxamide = 5-[(5-phospho-1-deoxy-D-ribulos-1-ylimino)methylamino]-1-(5-phospho-beta-D-ribosyl)imidazole-4-carboxamide</text>
        <dbReference type="Rhea" id="RHEA:15469"/>
        <dbReference type="ChEBI" id="CHEBI:58435"/>
        <dbReference type="ChEBI" id="CHEBI:58525"/>
        <dbReference type="EC" id="5.3.1.16"/>
    </reaction>
</comment>
<dbReference type="UniPathway" id="UPA00031">
    <property type="reaction ID" value="UER00009"/>
</dbReference>
<feature type="active site" description="Proton acceptor" evidence="9">
    <location>
        <position position="11"/>
    </location>
</feature>
<reference evidence="12 13" key="1">
    <citation type="submission" date="2019-11" db="EMBL/GenBank/DDBJ databases">
        <title>The genome sequence of Methylocystis heyeri.</title>
        <authorList>
            <person name="Oshkin I.Y."/>
            <person name="Miroshnikov K."/>
            <person name="Dedysh S.N."/>
        </authorList>
    </citation>
    <scope>NUCLEOTIDE SEQUENCE [LARGE SCALE GENOMIC DNA]</scope>
    <source>
        <strain evidence="12 13">H2</strain>
    </source>
</reference>
<dbReference type="Gene3D" id="3.20.20.70">
    <property type="entry name" value="Aldolase class I"/>
    <property type="match status" value="1"/>
</dbReference>
<dbReference type="InterPro" id="IPR044524">
    <property type="entry name" value="Isoase_HisA-like"/>
</dbReference>
<dbReference type="KEGG" id="mhey:H2LOC_020345"/>
<keyword evidence="6 9" id="KW-0028">Amino-acid biosynthesis</keyword>
<dbReference type="OrthoDB" id="9807749at2"/>
<dbReference type="GO" id="GO:0003949">
    <property type="term" value="F:1-(5-phosphoribosyl)-5-[(5-phosphoribosylamino)methylideneamino]imidazole-4-carboxamide isomerase activity"/>
    <property type="evidence" value="ECO:0007669"/>
    <property type="project" value="UniProtKB-UniRule"/>
</dbReference>
<sequence>MASVILFPAIDLKEGRCVRLLQGDMSRATIFNEDPADQARSFERQGFEYLHVVDLDGAFAGAPRNADAVESILAALTIPVQLGGGIRDMRTIARWLEKGVTRVIIGTAAVKDPALVREACRLYPGRIAVGIDAKDGMVAVEGWARTTRMSALDLGRSFEDAGVAAIVYTDIARDGVLKGLNIEATLALANALAIPVIASGGLASLDDVARLIQPDCARLAGAITGRALYDGRLDPAQALALLRQAPQAARASA</sequence>
<dbReference type="Proteomes" id="UP000309061">
    <property type="component" value="Chromosome"/>
</dbReference>
<dbReference type="InterPro" id="IPR011060">
    <property type="entry name" value="RibuloseP-bd_barrel"/>
</dbReference>
<organism evidence="12 13">
    <name type="scientific">Methylocystis heyeri</name>
    <dbReference type="NCBI Taxonomy" id="391905"/>
    <lineage>
        <taxon>Bacteria</taxon>
        <taxon>Pseudomonadati</taxon>
        <taxon>Pseudomonadota</taxon>
        <taxon>Alphaproteobacteria</taxon>
        <taxon>Hyphomicrobiales</taxon>
        <taxon>Methylocystaceae</taxon>
        <taxon>Methylocystis</taxon>
    </lineage>
</organism>
<keyword evidence="8 9" id="KW-0413">Isomerase</keyword>
<evidence type="ECO:0000256" key="5">
    <source>
        <dbReference type="ARBA" id="ARBA00022490"/>
    </source>
</evidence>
<dbReference type="GO" id="GO:0000162">
    <property type="term" value="P:L-tryptophan biosynthetic process"/>
    <property type="evidence" value="ECO:0007669"/>
    <property type="project" value="TreeGrafter"/>
</dbReference>
<evidence type="ECO:0000256" key="1">
    <source>
        <dbReference type="ARBA" id="ARBA00000901"/>
    </source>
</evidence>
<evidence type="ECO:0000256" key="2">
    <source>
        <dbReference type="ARBA" id="ARBA00004496"/>
    </source>
</evidence>
<evidence type="ECO:0000256" key="11">
    <source>
        <dbReference type="RuleBase" id="RU003658"/>
    </source>
</evidence>
<evidence type="ECO:0000256" key="7">
    <source>
        <dbReference type="ARBA" id="ARBA00023102"/>
    </source>
</evidence>
<proteinExistence type="inferred from homology"/>
<comment type="pathway">
    <text evidence="3 9 11">Amino-acid biosynthesis; L-histidine biosynthesis; L-histidine from 5-phospho-alpha-D-ribose 1-diphosphate: step 4/9.</text>
</comment>
<evidence type="ECO:0000313" key="12">
    <source>
        <dbReference type="EMBL" id="QGM47835.1"/>
    </source>
</evidence>
<name>A0A6B8KLF0_9HYPH</name>
<comment type="subcellular location">
    <subcellularLocation>
        <location evidence="2 9 11">Cytoplasm</location>
    </subcellularLocation>
</comment>